<dbReference type="InterPro" id="IPR029044">
    <property type="entry name" value="Nucleotide-diphossugar_trans"/>
</dbReference>
<evidence type="ECO:0000313" key="3">
    <source>
        <dbReference type="Proteomes" id="UP000706926"/>
    </source>
</evidence>
<protein>
    <submittedName>
        <fullName evidence="2">Ubiquinone/menaquinone biosynthesis C-methylase UbiE</fullName>
    </submittedName>
</protein>
<dbReference type="CDD" id="cd02440">
    <property type="entry name" value="AdoMet_MTases"/>
    <property type="match status" value="1"/>
</dbReference>
<gene>
    <name evidence="2" type="ORF">J2Z18_002379</name>
</gene>
<proteinExistence type="predicted"/>
<dbReference type="Pfam" id="PF13649">
    <property type="entry name" value="Methyltransf_25"/>
    <property type="match status" value="1"/>
</dbReference>
<comment type="caution">
    <text evidence="2">The sequence shown here is derived from an EMBL/GenBank/DDBJ whole genome shotgun (WGS) entry which is preliminary data.</text>
</comment>
<dbReference type="InterPro" id="IPR041698">
    <property type="entry name" value="Methyltransf_25"/>
</dbReference>
<accession>A0ABS4FAI9</accession>
<reference evidence="2 3" key="1">
    <citation type="submission" date="2021-03" db="EMBL/GenBank/DDBJ databases">
        <title>Genomic Encyclopedia of Type Strains, Phase IV (KMG-IV): sequencing the most valuable type-strain genomes for metagenomic binning, comparative biology and taxonomic classification.</title>
        <authorList>
            <person name="Goeker M."/>
        </authorList>
    </citation>
    <scope>NUCLEOTIDE SEQUENCE [LARGE SCALE GENOMIC DNA]</scope>
    <source>
        <strain evidence="2 3">DSM 15596</strain>
    </source>
</reference>
<name>A0ABS4FAI9_9BACL</name>
<dbReference type="RefSeq" id="WP_007133285.1">
    <property type="nucleotide sequence ID" value="NZ_CP139098.1"/>
</dbReference>
<dbReference type="SUPFAM" id="SSF53448">
    <property type="entry name" value="Nucleotide-diphospho-sugar transferases"/>
    <property type="match status" value="1"/>
</dbReference>
<organism evidence="2 3">
    <name type="scientific">Paenibacillus lactis</name>
    <dbReference type="NCBI Taxonomy" id="228574"/>
    <lineage>
        <taxon>Bacteria</taxon>
        <taxon>Bacillati</taxon>
        <taxon>Bacillota</taxon>
        <taxon>Bacilli</taxon>
        <taxon>Bacillales</taxon>
        <taxon>Paenibacillaceae</taxon>
        <taxon>Paenibacillus</taxon>
    </lineage>
</organism>
<dbReference type="InterPro" id="IPR029063">
    <property type="entry name" value="SAM-dependent_MTases_sf"/>
</dbReference>
<evidence type="ECO:0000259" key="1">
    <source>
        <dbReference type="Pfam" id="PF13649"/>
    </source>
</evidence>
<dbReference type="Gene3D" id="3.90.550.10">
    <property type="entry name" value="Spore Coat Polysaccharide Biosynthesis Protein SpsA, Chain A"/>
    <property type="match status" value="1"/>
</dbReference>
<dbReference type="Proteomes" id="UP000706926">
    <property type="component" value="Unassembled WGS sequence"/>
</dbReference>
<dbReference type="GeneID" id="95408059"/>
<dbReference type="SUPFAM" id="SSF53335">
    <property type="entry name" value="S-adenosyl-L-methionine-dependent methyltransferases"/>
    <property type="match status" value="1"/>
</dbReference>
<feature type="domain" description="Methyltransferase" evidence="1">
    <location>
        <begin position="333"/>
        <end position="427"/>
    </location>
</feature>
<dbReference type="EMBL" id="JAGGKI010000005">
    <property type="protein sequence ID" value="MBP1893277.1"/>
    <property type="molecule type" value="Genomic_DNA"/>
</dbReference>
<dbReference type="PANTHER" id="PTHR43591">
    <property type="entry name" value="METHYLTRANSFERASE"/>
    <property type="match status" value="1"/>
</dbReference>
<sequence>MKLIHTLPFFVRTDSREEDLEMAELALRSLRISGDEGIVVYNQGCLSNEELRRWMQRLGHAPVILGDGSNAGIVRARQSCFEFIWQEYPDVGYISEIHIDMLFPPGWCEPLIRYLVRTGEPMVSPGIVTSSGELQPLRTFIQLPETSGKLIETLQQLSRGDVMEGFVHPVVHHAATLREIGGYDPRFLPGKQGYEDDSLLLGMLYYMGTRTGWRPKCCLESWVYHATMAQRMSLSGRETDFSKNEEGLVHQYGAYGWKHLADIHGGSEEFRRLFVKYTPVHEEEAESMPEIDRQKRVWDQLWTQEVSYHWDSLSQTIYDKILGVIGEIRNKRILEAGSGTGKISLRLASEGAEVTLADYSEQAIYQSRNAFLKDHIPGTFVVSDIRNLQLPDQHYNLVWNAGVLEHFQMEDRIRMLKEMKRVTAPGGTILVLTPYAECLPYRAGKEAAEQLGTWMYGDEFPVSSLMEEFAASGIAMVQEESIGFLESLPFLDFIQGAQMVKHWLEQWYQGLSNEEKARIPGYLLVSIGSVEDGGAFAPAEQITARSSCAVSRPTL</sequence>
<evidence type="ECO:0000313" key="2">
    <source>
        <dbReference type="EMBL" id="MBP1893277.1"/>
    </source>
</evidence>
<dbReference type="Gene3D" id="3.40.50.150">
    <property type="entry name" value="Vaccinia Virus protein VP39"/>
    <property type="match status" value="1"/>
</dbReference>
<keyword evidence="3" id="KW-1185">Reference proteome</keyword>
<keyword evidence="2" id="KW-0830">Ubiquinone</keyword>